<dbReference type="RefSeq" id="WP_093825019.1">
    <property type="nucleotide sequence ID" value="NZ_FOLQ01000002.1"/>
</dbReference>
<evidence type="ECO:0000313" key="2">
    <source>
        <dbReference type="EMBL" id="SFC91353.1"/>
    </source>
</evidence>
<dbReference type="OrthoDB" id="9780595at2"/>
<evidence type="ECO:0000259" key="1">
    <source>
        <dbReference type="Pfam" id="PF13460"/>
    </source>
</evidence>
<accession>A0A1I1N9B0</accession>
<dbReference type="Pfam" id="PF13460">
    <property type="entry name" value="NAD_binding_10"/>
    <property type="match status" value="1"/>
</dbReference>
<dbReference type="InterPro" id="IPR016040">
    <property type="entry name" value="NAD(P)-bd_dom"/>
</dbReference>
<dbReference type="InterPro" id="IPR036291">
    <property type="entry name" value="NAD(P)-bd_dom_sf"/>
</dbReference>
<dbReference type="Gene3D" id="3.40.50.720">
    <property type="entry name" value="NAD(P)-binding Rossmann-like Domain"/>
    <property type="match status" value="1"/>
</dbReference>
<dbReference type="GO" id="GO:0004074">
    <property type="term" value="F:biliverdin reductase [NAD(P)H] activity"/>
    <property type="evidence" value="ECO:0007669"/>
    <property type="project" value="TreeGrafter"/>
</dbReference>
<dbReference type="AlphaFoldDB" id="A0A1I1N9B0"/>
<proteinExistence type="predicted"/>
<dbReference type="SUPFAM" id="SSF51735">
    <property type="entry name" value="NAD(P)-binding Rossmann-fold domains"/>
    <property type="match status" value="1"/>
</dbReference>
<evidence type="ECO:0000313" key="3">
    <source>
        <dbReference type="Proteomes" id="UP000198598"/>
    </source>
</evidence>
<dbReference type="STRING" id="662367.SAMN05216167_102803"/>
<gene>
    <name evidence="2" type="ORF">SAMN05216167_102803</name>
</gene>
<dbReference type="Proteomes" id="UP000198598">
    <property type="component" value="Unassembled WGS sequence"/>
</dbReference>
<dbReference type="InterPro" id="IPR051606">
    <property type="entry name" value="Polyketide_Oxido-like"/>
</dbReference>
<dbReference type="PANTHER" id="PTHR43355:SF2">
    <property type="entry name" value="FLAVIN REDUCTASE (NADPH)"/>
    <property type="match status" value="1"/>
</dbReference>
<name>A0A1I1N9B0_9BACT</name>
<reference evidence="2 3" key="1">
    <citation type="submission" date="2016-10" db="EMBL/GenBank/DDBJ databases">
        <authorList>
            <person name="de Groot N.N."/>
        </authorList>
    </citation>
    <scope>NUCLEOTIDE SEQUENCE [LARGE SCALE GENOMIC DNA]</scope>
    <source>
        <strain evidence="2 3">DSM 26130</strain>
    </source>
</reference>
<dbReference type="PANTHER" id="PTHR43355">
    <property type="entry name" value="FLAVIN REDUCTASE (NADPH)"/>
    <property type="match status" value="1"/>
</dbReference>
<organism evidence="2 3">
    <name type="scientific">Spirosoma endophyticum</name>
    <dbReference type="NCBI Taxonomy" id="662367"/>
    <lineage>
        <taxon>Bacteria</taxon>
        <taxon>Pseudomonadati</taxon>
        <taxon>Bacteroidota</taxon>
        <taxon>Cytophagia</taxon>
        <taxon>Cytophagales</taxon>
        <taxon>Cytophagaceae</taxon>
        <taxon>Spirosoma</taxon>
    </lineage>
</organism>
<protein>
    <submittedName>
        <fullName evidence="2">Uncharacterized conserved protein YbjT, contains NAD(P)-binding and DUF2867 domains</fullName>
    </submittedName>
</protein>
<feature type="domain" description="NAD(P)-binding" evidence="1">
    <location>
        <begin position="7"/>
        <end position="157"/>
    </location>
</feature>
<dbReference type="GO" id="GO:0042602">
    <property type="term" value="F:riboflavin reductase (NADPH) activity"/>
    <property type="evidence" value="ECO:0007669"/>
    <property type="project" value="TreeGrafter"/>
</dbReference>
<sequence>MKIAVIGATGMIGLPVTQEFIKAGFSVRIIARDVEKVRKRFPDAEVIAGDITDVSSLISGLRGMDAVYLSLATRQDEKETDFHTESQGITNVIQAAKETRVRRIGYLSSIVMRYQGMNGYNWWTFEVKQEGVRILKASGIPYSIFYPSSFMEAMNDRQRSGTSIRVVGKSNIRQWYVSARDYGKQVARAFEIAKDGQNQEYVIQGPEAVTPYQAAERFVAAHKKEKLKVASIPSYVMRLGGLFSPPMKYGWYITEALNNYPEVFEAEKTWADLGKPEITLEKFAQQ</sequence>
<dbReference type="EMBL" id="FOLQ01000002">
    <property type="protein sequence ID" value="SFC91353.1"/>
    <property type="molecule type" value="Genomic_DNA"/>
</dbReference>
<keyword evidence="3" id="KW-1185">Reference proteome</keyword>